<evidence type="ECO:0008006" key="3">
    <source>
        <dbReference type="Google" id="ProtNLM"/>
    </source>
</evidence>
<sequence length="220" mass="22869">MSSADPSGLEMVVERPETEDGVVLSRLDLEGIARPELLTSVPVKSGVAEELCDVLERLCVASSIKRHPDHPGFALRVFELAPAGTRAHEQPPAASEKVPLLGAPRRQEPDALPAALALLAPGPPEDVMEQTLICAGRSSVGGAAPSSRSPSASGCAGPPLCGRGKLGWATPSAAATATCRSWRAGWKEGPDSYLEVDLGADCSVTNVQRARSGAYVRSNI</sequence>
<organism evidence="1 2">
    <name type="scientific">Prorocentrum cordatum</name>
    <dbReference type="NCBI Taxonomy" id="2364126"/>
    <lineage>
        <taxon>Eukaryota</taxon>
        <taxon>Sar</taxon>
        <taxon>Alveolata</taxon>
        <taxon>Dinophyceae</taxon>
        <taxon>Prorocentrales</taxon>
        <taxon>Prorocentraceae</taxon>
        <taxon>Prorocentrum</taxon>
    </lineage>
</organism>
<evidence type="ECO:0000313" key="1">
    <source>
        <dbReference type="EMBL" id="CAK0814548.1"/>
    </source>
</evidence>
<accession>A0ABN9R6T3</accession>
<evidence type="ECO:0000313" key="2">
    <source>
        <dbReference type="Proteomes" id="UP001189429"/>
    </source>
</evidence>
<protein>
    <recommendedName>
        <fullName evidence="3">F5/8 type C domain-containing protein</fullName>
    </recommendedName>
</protein>
<keyword evidence="2" id="KW-1185">Reference proteome</keyword>
<comment type="caution">
    <text evidence="1">The sequence shown here is derived from an EMBL/GenBank/DDBJ whole genome shotgun (WGS) entry which is preliminary data.</text>
</comment>
<proteinExistence type="predicted"/>
<gene>
    <name evidence="1" type="ORF">PCOR1329_LOCUS18125</name>
</gene>
<dbReference type="Proteomes" id="UP001189429">
    <property type="component" value="Unassembled WGS sequence"/>
</dbReference>
<name>A0ABN9R6T3_9DINO</name>
<reference evidence="1" key="1">
    <citation type="submission" date="2023-10" db="EMBL/GenBank/DDBJ databases">
        <authorList>
            <person name="Chen Y."/>
            <person name="Shah S."/>
            <person name="Dougan E. K."/>
            <person name="Thang M."/>
            <person name="Chan C."/>
        </authorList>
    </citation>
    <scope>NUCLEOTIDE SEQUENCE [LARGE SCALE GENOMIC DNA]</scope>
</reference>
<dbReference type="EMBL" id="CAUYUJ010005671">
    <property type="protein sequence ID" value="CAK0814548.1"/>
    <property type="molecule type" value="Genomic_DNA"/>
</dbReference>